<evidence type="ECO:0000256" key="9">
    <source>
        <dbReference type="ARBA" id="ARBA00023136"/>
    </source>
</evidence>
<dbReference type="PROSITE" id="PS01156">
    <property type="entry name" value="TONB_DEPENDENT_REC_2"/>
    <property type="match status" value="1"/>
</dbReference>
<organism evidence="12 13">
    <name type="scientific">Sphingobium tyrosinilyticum</name>
    <dbReference type="NCBI Taxonomy" id="2715436"/>
    <lineage>
        <taxon>Bacteria</taxon>
        <taxon>Pseudomonadati</taxon>
        <taxon>Pseudomonadota</taxon>
        <taxon>Alphaproteobacteria</taxon>
        <taxon>Sphingomonadales</taxon>
        <taxon>Sphingomonadaceae</taxon>
        <taxon>Sphingobium</taxon>
    </lineage>
</organism>
<dbReference type="InterPro" id="IPR010917">
    <property type="entry name" value="TonB_rcpt_CS"/>
</dbReference>
<keyword evidence="7" id="KW-0406">Ion transport</keyword>
<dbReference type="InterPro" id="IPR000531">
    <property type="entry name" value="Beta-barrel_TonB"/>
</dbReference>
<dbReference type="InterPro" id="IPR036942">
    <property type="entry name" value="Beta-barrel_TonB_sf"/>
</dbReference>
<keyword evidence="2" id="KW-0813">Transport</keyword>
<keyword evidence="9" id="KW-0472">Membrane</keyword>
<dbReference type="PANTHER" id="PTHR32552:SF81">
    <property type="entry name" value="TONB-DEPENDENT OUTER MEMBRANE RECEPTOR"/>
    <property type="match status" value="1"/>
</dbReference>
<evidence type="ECO:0000256" key="1">
    <source>
        <dbReference type="ARBA" id="ARBA00004571"/>
    </source>
</evidence>
<evidence type="ECO:0000256" key="7">
    <source>
        <dbReference type="ARBA" id="ARBA00023065"/>
    </source>
</evidence>
<dbReference type="Proteomes" id="UP001595957">
    <property type="component" value="Unassembled WGS sequence"/>
</dbReference>
<accession>A0ABV9F181</accession>
<evidence type="ECO:0000256" key="5">
    <source>
        <dbReference type="ARBA" id="ARBA00022692"/>
    </source>
</evidence>
<keyword evidence="12" id="KW-0675">Receptor</keyword>
<feature type="domain" description="TonB-dependent receptor-like beta-barrel" evidence="11">
    <location>
        <begin position="137"/>
        <end position="644"/>
    </location>
</feature>
<dbReference type="Pfam" id="PF00593">
    <property type="entry name" value="TonB_dep_Rec_b-barrel"/>
    <property type="match status" value="1"/>
</dbReference>
<proteinExistence type="predicted"/>
<keyword evidence="13" id="KW-1185">Reference proteome</keyword>
<dbReference type="EMBL" id="JBHSFZ010000030">
    <property type="protein sequence ID" value="MFC4595347.1"/>
    <property type="molecule type" value="Genomic_DNA"/>
</dbReference>
<sequence length="700" mass="75105">DRDRYFVRGQALFEPNDSLSIRLIGDYTHRDESCCGAAYIETRERRPVAGGGYSTAPFNRIAAILSGQGSVFPTDPYDRDLTITAGRNYGSKVKDWGVSGEVNYDLGDAKLTSITAYRDYKSQDYGDYDYSGADLLYRDPNTYRQFRTFTQELRAQGSAFGEVLDWLVGGYYAHEKLTLEDNIRFGADYGRFTACRLMAGAGVNSNLTAQQLAACGSGLATQALITGTQAQLNAALTPALGAGAAGALSTGLGNGLRALAAIPSGTGDLASVYRQKSENWALFTHNIIHITKQLDLTLGLRYTHESKRFSADFNNNNATCAALQTRNPGALNDLFEIATTPALGSAAALAQGILTLGCLGNSSTGLNALNLNDRISDGQFSGTAVLSWKPVDELLVYGSYSKGYKAGGFNLDRFQLGSTGLNPVPAVFSPRSNADVTSLRFAAEKVDAFEVGLKYTQPKWSANIAAFRQEFKNFQLNTFNGTSFVVQNINGCDGALSASRTCDSDDVGPGLISQGVELELAATPVRNVRFAGGLTYVQAKFANRLVGSGNGSVPLDQALFLLPGSINSQAPEVVTTVSASWTPELGSSGLSALFYVDGRMTSDFNTGSDLFPEKRQDGYAVFNARVGLRGPEQRWAVEFWGQNIFNQDYTQVAFSAPLQSSSPSTSTTGQFARGAPMANQLISAYLAEPRTYGITLRGSF</sequence>
<keyword evidence="4" id="KW-0410">Iron transport</keyword>
<reference evidence="13" key="1">
    <citation type="journal article" date="2019" name="Int. J. Syst. Evol. Microbiol.">
        <title>The Global Catalogue of Microorganisms (GCM) 10K type strain sequencing project: providing services to taxonomists for standard genome sequencing and annotation.</title>
        <authorList>
            <consortium name="The Broad Institute Genomics Platform"/>
            <consortium name="The Broad Institute Genome Sequencing Center for Infectious Disease"/>
            <person name="Wu L."/>
            <person name="Ma J."/>
        </authorList>
    </citation>
    <scope>NUCLEOTIDE SEQUENCE [LARGE SCALE GENOMIC DNA]</scope>
    <source>
        <strain evidence="13">NBRC 103632</strain>
    </source>
</reference>
<feature type="non-terminal residue" evidence="12">
    <location>
        <position position="1"/>
    </location>
</feature>
<keyword evidence="3" id="KW-1134">Transmembrane beta strand</keyword>
<name>A0ABV9F181_9SPHN</name>
<evidence type="ECO:0000256" key="10">
    <source>
        <dbReference type="ARBA" id="ARBA00023237"/>
    </source>
</evidence>
<dbReference type="Gene3D" id="2.40.170.20">
    <property type="entry name" value="TonB-dependent receptor, beta-barrel domain"/>
    <property type="match status" value="1"/>
</dbReference>
<dbReference type="SUPFAM" id="SSF56935">
    <property type="entry name" value="Porins"/>
    <property type="match status" value="1"/>
</dbReference>
<evidence type="ECO:0000256" key="6">
    <source>
        <dbReference type="ARBA" id="ARBA00023004"/>
    </source>
</evidence>
<keyword evidence="5" id="KW-0812">Transmembrane</keyword>
<keyword evidence="6" id="KW-0408">Iron</keyword>
<evidence type="ECO:0000256" key="3">
    <source>
        <dbReference type="ARBA" id="ARBA00022452"/>
    </source>
</evidence>
<keyword evidence="10" id="KW-0998">Cell outer membrane</keyword>
<comment type="caution">
    <text evidence="12">The sequence shown here is derived from an EMBL/GenBank/DDBJ whole genome shotgun (WGS) entry which is preliminary data.</text>
</comment>
<gene>
    <name evidence="12" type="ORF">ACFO3E_14260</name>
</gene>
<dbReference type="PANTHER" id="PTHR32552">
    <property type="entry name" value="FERRICHROME IRON RECEPTOR-RELATED"/>
    <property type="match status" value="1"/>
</dbReference>
<evidence type="ECO:0000256" key="8">
    <source>
        <dbReference type="ARBA" id="ARBA00023077"/>
    </source>
</evidence>
<keyword evidence="8" id="KW-0798">TonB box</keyword>
<evidence type="ECO:0000313" key="12">
    <source>
        <dbReference type="EMBL" id="MFC4595347.1"/>
    </source>
</evidence>
<comment type="subcellular location">
    <subcellularLocation>
        <location evidence="1">Cell outer membrane</location>
        <topology evidence="1">Multi-pass membrane protein</topology>
    </subcellularLocation>
</comment>
<evidence type="ECO:0000259" key="11">
    <source>
        <dbReference type="Pfam" id="PF00593"/>
    </source>
</evidence>
<protein>
    <submittedName>
        <fullName evidence="12">TonB-dependent receptor domain-containing protein</fullName>
    </submittedName>
</protein>
<evidence type="ECO:0000256" key="2">
    <source>
        <dbReference type="ARBA" id="ARBA00022448"/>
    </source>
</evidence>
<dbReference type="InterPro" id="IPR039426">
    <property type="entry name" value="TonB-dep_rcpt-like"/>
</dbReference>
<evidence type="ECO:0000256" key="4">
    <source>
        <dbReference type="ARBA" id="ARBA00022496"/>
    </source>
</evidence>
<dbReference type="RefSeq" id="WP_380805474.1">
    <property type="nucleotide sequence ID" value="NZ_JBHSFZ010000030.1"/>
</dbReference>
<evidence type="ECO:0000313" key="13">
    <source>
        <dbReference type="Proteomes" id="UP001595957"/>
    </source>
</evidence>